<organism evidence="2 3">
    <name type="scientific">Oopsacas minuta</name>
    <dbReference type="NCBI Taxonomy" id="111878"/>
    <lineage>
        <taxon>Eukaryota</taxon>
        <taxon>Metazoa</taxon>
        <taxon>Porifera</taxon>
        <taxon>Hexactinellida</taxon>
        <taxon>Hexasterophora</taxon>
        <taxon>Lyssacinosida</taxon>
        <taxon>Leucopsacidae</taxon>
        <taxon>Oopsacas</taxon>
    </lineage>
</organism>
<proteinExistence type="predicted"/>
<evidence type="ECO:0000313" key="2">
    <source>
        <dbReference type="EMBL" id="KAI6661922.1"/>
    </source>
</evidence>
<evidence type="ECO:0000256" key="1">
    <source>
        <dbReference type="SAM" id="MobiDB-lite"/>
    </source>
</evidence>
<accession>A0AAV7KKF7</accession>
<feature type="region of interest" description="Disordered" evidence="1">
    <location>
        <begin position="1"/>
        <end position="20"/>
    </location>
</feature>
<reference evidence="2 3" key="1">
    <citation type="journal article" date="2023" name="BMC Biol.">
        <title>The compact genome of the sponge Oopsacas minuta (Hexactinellida) is lacking key metazoan core genes.</title>
        <authorList>
            <person name="Santini S."/>
            <person name="Schenkelaars Q."/>
            <person name="Jourda C."/>
            <person name="Duchesne M."/>
            <person name="Belahbib H."/>
            <person name="Rocher C."/>
            <person name="Selva M."/>
            <person name="Riesgo A."/>
            <person name="Vervoort M."/>
            <person name="Leys S.P."/>
            <person name="Kodjabachian L."/>
            <person name="Le Bivic A."/>
            <person name="Borchiellini C."/>
            <person name="Claverie J.M."/>
            <person name="Renard E."/>
        </authorList>
    </citation>
    <scope>NUCLEOTIDE SEQUENCE [LARGE SCALE GENOMIC DNA]</scope>
    <source>
        <strain evidence="2">SPO-2</strain>
    </source>
</reference>
<evidence type="ECO:0000313" key="3">
    <source>
        <dbReference type="Proteomes" id="UP001165289"/>
    </source>
</evidence>
<sequence length="94" mass="10917">MADMQPQEPEEPIRRPPPIVPVSVPAQIMEPEPIPDSEVLYDTSEDAYEVRIQTYFLKYSHLNSDIICLQPEPWRTASCPLDLKYGRIHIMCYN</sequence>
<keyword evidence="3" id="KW-1185">Reference proteome</keyword>
<name>A0AAV7KKF7_9METZ</name>
<protein>
    <submittedName>
        <fullName evidence="2">Uncharacterized protein</fullName>
    </submittedName>
</protein>
<gene>
    <name evidence="2" type="ORF">LOD99_9692</name>
</gene>
<dbReference type="AlphaFoldDB" id="A0AAV7KKF7"/>
<dbReference type="EMBL" id="JAKMXF010000003">
    <property type="protein sequence ID" value="KAI6661922.1"/>
    <property type="molecule type" value="Genomic_DNA"/>
</dbReference>
<dbReference type="Proteomes" id="UP001165289">
    <property type="component" value="Unassembled WGS sequence"/>
</dbReference>
<comment type="caution">
    <text evidence="2">The sequence shown here is derived from an EMBL/GenBank/DDBJ whole genome shotgun (WGS) entry which is preliminary data.</text>
</comment>